<dbReference type="GO" id="GO:0004984">
    <property type="term" value="F:olfactory receptor activity"/>
    <property type="evidence" value="ECO:0007669"/>
    <property type="project" value="InterPro"/>
</dbReference>
<name>A0A6J1N748_BICAN</name>
<keyword evidence="6 9" id="KW-0472">Membrane</keyword>
<dbReference type="GO" id="GO:0005886">
    <property type="term" value="C:plasma membrane"/>
    <property type="evidence" value="ECO:0007669"/>
    <property type="project" value="UniProtKB-SubCell"/>
</dbReference>
<dbReference type="GO" id="GO:0007165">
    <property type="term" value="P:signal transduction"/>
    <property type="evidence" value="ECO:0007669"/>
    <property type="project" value="UniProtKB-KW"/>
</dbReference>
<evidence type="ECO:0000256" key="4">
    <source>
        <dbReference type="ARBA" id="ARBA00022725"/>
    </source>
</evidence>
<keyword evidence="5 9" id="KW-1133">Transmembrane helix</keyword>
<dbReference type="InterPro" id="IPR004117">
    <property type="entry name" value="7tm6_olfct_rcpt"/>
</dbReference>
<dbReference type="Proteomes" id="UP001652582">
    <property type="component" value="Chromosome 2"/>
</dbReference>
<dbReference type="OrthoDB" id="8185860at2759"/>
<keyword evidence="7 9" id="KW-0675">Receptor</keyword>
<feature type="transmembrane region" description="Helical" evidence="9">
    <location>
        <begin position="288"/>
        <end position="306"/>
    </location>
</feature>
<feature type="transmembrane region" description="Helical" evidence="9">
    <location>
        <begin position="149"/>
        <end position="172"/>
    </location>
</feature>
<dbReference type="AlphaFoldDB" id="A0A6J1N748"/>
<accession>A0A6J1N748</accession>
<evidence type="ECO:0000256" key="8">
    <source>
        <dbReference type="ARBA" id="ARBA00023224"/>
    </source>
</evidence>
<evidence type="ECO:0000256" key="1">
    <source>
        <dbReference type="ARBA" id="ARBA00004141"/>
    </source>
</evidence>
<comment type="similarity">
    <text evidence="9">Belongs to the insect chemoreceptor superfamily. Heteromeric odorant receptor channel (TC 1.A.69) family.</text>
</comment>
<keyword evidence="8 9" id="KW-0807">Transducer</keyword>
<dbReference type="KEGG" id="bany:112046434"/>
<feature type="coiled-coil region" evidence="10">
    <location>
        <begin position="93"/>
        <end position="127"/>
    </location>
</feature>
<dbReference type="PANTHER" id="PTHR21137">
    <property type="entry name" value="ODORANT RECEPTOR"/>
    <property type="match status" value="1"/>
</dbReference>
<sequence length="414" mass="48084">MSQPINFDRSLQRLQFIFHYCGLTFKSKKLTANQKLKLRCVYLFNFFCLNSDVLGGIYWFIDGIQTGKSFVQLTYISPCITFSFLANLKAIFLIHNENHVSDLIDDLRELERKDEIGNDNIENNEERVIKDNIRGKHVRFLHSVLKCSNVLSVLLILTFIVSPLILIALKYYQTKEVELILPFLVIYPFDSHDIRYWPFVYLHQFWSVNVVLLNICAVDDLLYVCCTYIAIQYRLLRYNIENVVGTNRVLQDHELAEFQQKCNQLIKWHQKLIRLASMLESIYAESNLFNFLSSSILICLTGFNVIEMENVAFAVSFLVFLSSSLLQIYMLCFFGDFLMASSMEVSDAVYNSKWYNLNARTRKNLLIVQTRAQKPSKLTALGFSDVNLKAFMSILSSAWSYFALLKTVYTHSGK</sequence>
<keyword evidence="3 9" id="KW-0812">Transmembrane</keyword>
<feature type="transmembrane region" description="Helical" evidence="9">
    <location>
        <begin position="40"/>
        <end position="61"/>
    </location>
</feature>
<evidence type="ECO:0000256" key="10">
    <source>
        <dbReference type="SAM" id="Coils"/>
    </source>
</evidence>
<dbReference type="GO" id="GO:0005549">
    <property type="term" value="F:odorant binding"/>
    <property type="evidence" value="ECO:0007669"/>
    <property type="project" value="InterPro"/>
</dbReference>
<comment type="subcellular location">
    <subcellularLocation>
        <location evidence="9">Cell membrane</location>
        <topology evidence="9">Multi-pass membrane protein</topology>
    </subcellularLocation>
    <subcellularLocation>
        <location evidence="1">Membrane</location>
        <topology evidence="1">Multi-pass membrane protein</topology>
    </subcellularLocation>
</comment>
<proteinExistence type="inferred from homology"/>
<keyword evidence="2 9" id="KW-0716">Sensory transduction</keyword>
<gene>
    <name evidence="12" type="primary">LOC112046434</name>
</gene>
<keyword evidence="11" id="KW-1185">Reference proteome</keyword>
<feature type="transmembrane region" description="Helical" evidence="9">
    <location>
        <begin position="312"/>
        <end position="334"/>
    </location>
</feature>
<organism evidence="11 12">
    <name type="scientific">Bicyclus anynana</name>
    <name type="common">Squinting bush brown butterfly</name>
    <dbReference type="NCBI Taxonomy" id="110368"/>
    <lineage>
        <taxon>Eukaryota</taxon>
        <taxon>Metazoa</taxon>
        <taxon>Ecdysozoa</taxon>
        <taxon>Arthropoda</taxon>
        <taxon>Hexapoda</taxon>
        <taxon>Insecta</taxon>
        <taxon>Pterygota</taxon>
        <taxon>Neoptera</taxon>
        <taxon>Endopterygota</taxon>
        <taxon>Lepidoptera</taxon>
        <taxon>Glossata</taxon>
        <taxon>Ditrysia</taxon>
        <taxon>Papilionoidea</taxon>
        <taxon>Nymphalidae</taxon>
        <taxon>Satyrinae</taxon>
        <taxon>Satyrini</taxon>
        <taxon>Mycalesina</taxon>
        <taxon>Bicyclus</taxon>
    </lineage>
</organism>
<dbReference type="GeneID" id="112046434"/>
<dbReference type="PANTHER" id="PTHR21137:SF44">
    <property type="entry name" value="ODORANT RECEPTOR 13A-RELATED"/>
    <property type="match status" value="1"/>
</dbReference>
<keyword evidence="4 9" id="KW-0552">Olfaction</keyword>
<evidence type="ECO:0000256" key="9">
    <source>
        <dbReference type="RuleBase" id="RU351113"/>
    </source>
</evidence>
<evidence type="ECO:0000256" key="7">
    <source>
        <dbReference type="ARBA" id="ARBA00023170"/>
    </source>
</evidence>
<dbReference type="RefSeq" id="XP_023938821.2">
    <property type="nucleotide sequence ID" value="XM_024083053.2"/>
</dbReference>
<evidence type="ECO:0000256" key="2">
    <source>
        <dbReference type="ARBA" id="ARBA00022606"/>
    </source>
</evidence>
<reference evidence="11" key="1">
    <citation type="submission" date="2025-05" db="UniProtKB">
        <authorList>
            <consortium name="RefSeq"/>
        </authorList>
    </citation>
    <scope>NUCLEOTIDE SEQUENCE [LARGE SCALE GENOMIC DNA]</scope>
</reference>
<evidence type="ECO:0000313" key="11">
    <source>
        <dbReference type="Proteomes" id="UP001652582"/>
    </source>
</evidence>
<comment type="caution">
    <text evidence="9">Lacks conserved residue(s) required for the propagation of feature annotation.</text>
</comment>
<reference evidence="12" key="2">
    <citation type="submission" date="2025-08" db="UniProtKB">
        <authorList>
            <consortium name="RefSeq"/>
        </authorList>
    </citation>
    <scope>IDENTIFICATION</scope>
</reference>
<protein>
    <recommendedName>
        <fullName evidence="9">Odorant receptor</fullName>
    </recommendedName>
</protein>
<feature type="transmembrane region" description="Helical" evidence="9">
    <location>
        <begin position="205"/>
        <end position="231"/>
    </location>
</feature>
<evidence type="ECO:0000256" key="3">
    <source>
        <dbReference type="ARBA" id="ARBA00022692"/>
    </source>
</evidence>
<keyword evidence="10" id="KW-0175">Coiled coil</keyword>
<dbReference type="Pfam" id="PF02949">
    <property type="entry name" value="7tm_6"/>
    <property type="match status" value="1"/>
</dbReference>
<evidence type="ECO:0000313" key="12">
    <source>
        <dbReference type="RefSeq" id="XP_023938821.2"/>
    </source>
</evidence>
<feature type="transmembrane region" description="Helical" evidence="9">
    <location>
        <begin position="73"/>
        <end position="94"/>
    </location>
</feature>
<evidence type="ECO:0000256" key="6">
    <source>
        <dbReference type="ARBA" id="ARBA00023136"/>
    </source>
</evidence>
<evidence type="ECO:0000256" key="5">
    <source>
        <dbReference type="ARBA" id="ARBA00022989"/>
    </source>
</evidence>